<sequence length="86" mass="9593">MDKLAEETMTKHPEKGMTGMSLELVDSCKEYIAKMGIKRGIRRALGRMSNNRHLCYYEVDDNDKPAHGTDGLAITSQTPSLSDCDD</sequence>
<evidence type="ECO:0000313" key="2">
    <source>
        <dbReference type="EMBL" id="VDM11001.1"/>
    </source>
</evidence>
<dbReference type="Proteomes" id="UP000270924">
    <property type="component" value="Unassembled WGS sequence"/>
</dbReference>
<evidence type="ECO:0000256" key="1">
    <source>
        <dbReference type="SAM" id="MobiDB-lite"/>
    </source>
</evidence>
<name>A0A3P7DM90_WUCBA</name>
<dbReference type="EMBL" id="UYWW01001791">
    <property type="protein sequence ID" value="VDM11001.1"/>
    <property type="molecule type" value="Genomic_DNA"/>
</dbReference>
<evidence type="ECO:0000313" key="3">
    <source>
        <dbReference type="Proteomes" id="UP000270924"/>
    </source>
</evidence>
<feature type="compositionally biased region" description="Polar residues" evidence="1">
    <location>
        <begin position="74"/>
        <end position="86"/>
    </location>
</feature>
<proteinExistence type="predicted"/>
<reference evidence="2 3" key="1">
    <citation type="submission" date="2018-11" db="EMBL/GenBank/DDBJ databases">
        <authorList>
            <consortium name="Pathogen Informatics"/>
        </authorList>
    </citation>
    <scope>NUCLEOTIDE SEQUENCE [LARGE SCALE GENOMIC DNA]</scope>
</reference>
<protein>
    <submittedName>
        <fullName evidence="2">Uncharacterized protein</fullName>
    </submittedName>
</protein>
<accession>A0A3P7DM90</accession>
<feature type="region of interest" description="Disordered" evidence="1">
    <location>
        <begin position="63"/>
        <end position="86"/>
    </location>
</feature>
<keyword evidence="3" id="KW-1185">Reference proteome</keyword>
<gene>
    <name evidence="2" type="ORF">WBA_LOCUS4387</name>
</gene>
<dbReference type="AlphaFoldDB" id="A0A3P7DM90"/>
<dbReference type="InParanoid" id="A0A3P7DM90"/>
<organism evidence="2 3">
    <name type="scientific">Wuchereria bancrofti</name>
    <dbReference type="NCBI Taxonomy" id="6293"/>
    <lineage>
        <taxon>Eukaryota</taxon>
        <taxon>Metazoa</taxon>
        <taxon>Ecdysozoa</taxon>
        <taxon>Nematoda</taxon>
        <taxon>Chromadorea</taxon>
        <taxon>Rhabditida</taxon>
        <taxon>Spirurina</taxon>
        <taxon>Spiruromorpha</taxon>
        <taxon>Filarioidea</taxon>
        <taxon>Onchocercidae</taxon>
        <taxon>Wuchereria</taxon>
    </lineage>
</organism>